<accession>A0ACC2XW73</accession>
<comment type="caution">
    <text evidence="1">The sequence shown here is derived from an EMBL/GenBank/DDBJ whole genome shotgun (WGS) entry which is preliminary data.</text>
</comment>
<organism evidence="1 2">
    <name type="scientific">Naganishia onofrii</name>
    <dbReference type="NCBI Taxonomy" id="1851511"/>
    <lineage>
        <taxon>Eukaryota</taxon>
        <taxon>Fungi</taxon>
        <taxon>Dikarya</taxon>
        <taxon>Basidiomycota</taxon>
        <taxon>Agaricomycotina</taxon>
        <taxon>Tremellomycetes</taxon>
        <taxon>Filobasidiales</taxon>
        <taxon>Filobasidiaceae</taxon>
        <taxon>Naganishia</taxon>
    </lineage>
</organism>
<reference evidence="1" key="1">
    <citation type="submission" date="2023-04" db="EMBL/GenBank/DDBJ databases">
        <title>Draft Genome sequencing of Naganishia species isolated from polar environments using Oxford Nanopore Technology.</title>
        <authorList>
            <person name="Leo P."/>
            <person name="Venkateswaran K."/>
        </authorList>
    </citation>
    <scope>NUCLEOTIDE SEQUENCE</scope>
    <source>
        <strain evidence="1">DBVPG 5303</strain>
    </source>
</reference>
<dbReference type="Proteomes" id="UP001234202">
    <property type="component" value="Unassembled WGS sequence"/>
</dbReference>
<evidence type="ECO:0000313" key="1">
    <source>
        <dbReference type="EMBL" id="KAJ9127881.1"/>
    </source>
</evidence>
<proteinExistence type="predicted"/>
<evidence type="ECO:0000313" key="2">
    <source>
        <dbReference type="Proteomes" id="UP001234202"/>
    </source>
</evidence>
<protein>
    <submittedName>
        <fullName evidence="1">Uncharacterized protein</fullName>
    </submittedName>
</protein>
<dbReference type="EMBL" id="JASBWV010000001">
    <property type="protein sequence ID" value="KAJ9127881.1"/>
    <property type="molecule type" value="Genomic_DNA"/>
</dbReference>
<gene>
    <name evidence="1" type="ORF">QFC24_000166</name>
</gene>
<sequence length="464" mass="51530">MSTKRNAAGQGSLPKRARFESPSTLETTATDFFEDDVGNQSKKAKQKRTLVGKEGYDSDSTDDGEGVVPSRKTAHGEESDDDMFGGVAEAQATTSAKDAMNNADKEAYLDLADIEGQDFHHSKEDDSDYDSEEEARKQAEAQGLDGPMGFQMTGFNMKTELGEGKMTADGETFVMNDADPNEQYDKWLDGVDRDAMKKARKAHREQERVQRERQEKEEKDLSGEARRGKERDIMREMVELLERGETVLEGLQRLGKEMEKKSKIAESSSGSKKKSWIERQRERKALLQGETGNDMQVDPAHNNPAEPHHQSPFARLNDLVSSLTSLGHLDVYSMTREAMQRMAPADAPIPTPSTSQNPSRPIVDGLQDGRSAQSTHPVPADTRAFEYRFSKKYLSSLPDGQKPLERDIFGPFPLRSLMAWRATGAFGGPDCENIELRVKGETTGDWGSWRDIVSPGLPSLSNSS</sequence>
<keyword evidence="2" id="KW-1185">Reference proteome</keyword>
<name>A0ACC2XW73_9TREE</name>